<dbReference type="PATRIC" id="fig|1280947.3.peg.391"/>
<organism evidence="3 4">
    <name type="scientific">Hyphomonas chukchiensis</name>
    <dbReference type="NCBI Taxonomy" id="1280947"/>
    <lineage>
        <taxon>Bacteria</taxon>
        <taxon>Pseudomonadati</taxon>
        <taxon>Pseudomonadota</taxon>
        <taxon>Alphaproteobacteria</taxon>
        <taxon>Hyphomonadales</taxon>
        <taxon>Hyphomonadaceae</taxon>
        <taxon>Hyphomonas</taxon>
    </lineage>
</organism>
<dbReference type="AlphaFoldDB" id="A0A062UMK4"/>
<comment type="caution">
    <text evidence="3">The sequence shown here is derived from an EMBL/GenBank/DDBJ whole genome shotgun (WGS) entry which is preliminary data.</text>
</comment>
<dbReference type="OrthoDB" id="7620014at2"/>
<feature type="chain" id="PRO_5001614866" description="Lipoprotein" evidence="2">
    <location>
        <begin position="22"/>
        <end position="201"/>
    </location>
</feature>
<evidence type="ECO:0000313" key="4">
    <source>
        <dbReference type="Proteomes" id="UP000027190"/>
    </source>
</evidence>
<dbReference type="RefSeq" id="WP_034736317.1">
    <property type="nucleotide sequence ID" value="NZ_AWFG01000001.1"/>
</dbReference>
<evidence type="ECO:0000256" key="2">
    <source>
        <dbReference type="SAM" id="SignalP"/>
    </source>
</evidence>
<protein>
    <recommendedName>
        <fullName evidence="5">Lipoprotein</fullName>
    </recommendedName>
</protein>
<reference evidence="3 4" key="1">
    <citation type="journal article" date="2014" name="Antonie Van Leeuwenhoek">
        <title>Hyphomonas beringensis sp. nov. and Hyphomonas chukchiensis sp. nov., isolated from surface seawater of the Bering Sea and Chukchi Sea.</title>
        <authorList>
            <person name="Li C."/>
            <person name="Lai Q."/>
            <person name="Li G."/>
            <person name="Dong C."/>
            <person name="Wang J."/>
            <person name="Liao Y."/>
            <person name="Shao Z."/>
        </authorList>
    </citation>
    <scope>NUCLEOTIDE SEQUENCE [LARGE SCALE GENOMIC DNA]</scope>
    <source>
        <strain evidence="3 4">BH-BN04-4</strain>
    </source>
</reference>
<evidence type="ECO:0008006" key="5">
    <source>
        <dbReference type="Google" id="ProtNLM"/>
    </source>
</evidence>
<keyword evidence="4" id="KW-1185">Reference proteome</keyword>
<feature type="signal peptide" evidence="2">
    <location>
        <begin position="1"/>
        <end position="21"/>
    </location>
</feature>
<evidence type="ECO:0000256" key="1">
    <source>
        <dbReference type="SAM" id="MobiDB-lite"/>
    </source>
</evidence>
<gene>
    <name evidence="3" type="ORF">HY30_01985</name>
</gene>
<feature type="region of interest" description="Disordered" evidence="1">
    <location>
        <begin position="29"/>
        <end position="53"/>
    </location>
</feature>
<dbReference type="EMBL" id="AWFG01000001">
    <property type="protein sequence ID" value="KCZ61134.1"/>
    <property type="molecule type" value="Genomic_DNA"/>
</dbReference>
<dbReference type="Pfam" id="PF10986">
    <property type="entry name" value="ZrgA"/>
    <property type="match status" value="1"/>
</dbReference>
<name>A0A062UMK4_9PROT</name>
<sequence>MFTSPRVALCLILTVPALALAGCSKKTESAPAAPEVPSVEAPENMEAAPAVPETVEVPEATETAAAAGEAHVHGAGEFAVAVDGDVLTVTLDAPLANFGLGEGDTDALEVSTGIGDKLVSFQGNADCTEGNRHIQTRTVGDHSGLTLTLEFTCSALDKLDGVRLNAFSEFPGFQTVDAVFVGPDSQTAAVLTPGNPELATR</sequence>
<evidence type="ECO:0000313" key="3">
    <source>
        <dbReference type="EMBL" id="KCZ61134.1"/>
    </source>
</evidence>
<dbReference type="STRING" id="1280947.HY30_01985"/>
<keyword evidence="2" id="KW-0732">Signal</keyword>
<dbReference type="PROSITE" id="PS51257">
    <property type="entry name" value="PROKAR_LIPOPROTEIN"/>
    <property type="match status" value="1"/>
</dbReference>
<dbReference type="Proteomes" id="UP000027190">
    <property type="component" value="Unassembled WGS sequence"/>
</dbReference>
<accession>A0A062UMK4</accession>
<dbReference type="InterPro" id="IPR021253">
    <property type="entry name" value="ZrgA-like"/>
</dbReference>
<proteinExistence type="predicted"/>